<sequence length="272" mass="30542">SKDEKYYRADGDCIVQVEDTLFKIHRYHLADESSETSVFRGMFDLPPGDGITPEGQTDSNPIILYGDTAAQFRAFLSFSYSNPLQLQINRMTVDDLERLSKIVSFAHKYLLQDCLMWALESIEHVLLSAAAMVPSAEYPVVLEATALCTPLHRTICENICGLLQRQWLSDIESYSLPIAPALDIAERLNLRGFLVELYCLVLDTLASTPAARRTADDGPLAQISPTHRLRIFSGHWFLARSCSDFMDRKPPTISHSSTCATHLCGAFWYSGW</sequence>
<feature type="domain" description="BTB" evidence="1">
    <location>
        <begin position="11"/>
        <end position="88"/>
    </location>
</feature>
<feature type="non-terminal residue" evidence="2">
    <location>
        <position position="1"/>
    </location>
</feature>
<evidence type="ECO:0000313" key="3">
    <source>
        <dbReference type="Proteomes" id="UP001221142"/>
    </source>
</evidence>
<dbReference type="Gene3D" id="3.30.710.10">
    <property type="entry name" value="Potassium Channel Kv1.1, Chain A"/>
    <property type="match status" value="1"/>
</dbReference>
<dbReference type="CDD" id="cd18186">
    <property type="entry name" value="BTB_POZ_ZBTB_KLHL-like"/>
    <property type="match status" value="1"/>
</dbReference>
<evidence type="ECO:0000313" key="2">
    <source>
        <dbReference type="EMBL" id="KAJ7620975.1"/>
    </source>
</evidence>
<dbReference type="Pfam" id="PF00651">
    <property type="entry name" value="BTB"/>
    <property type="match status" value="1"/>
</dbReference>
<evidence type="ECO:0000259" key="1">
    <source>
        <dbReference type="PROSITE" id="PS50097"/>
    </source>
</evidence>
<protein>
    <recommendedName>
        <fullName evidence="1">BTB domain-containing protein</fullName>
    </recommendedName>
</protein>
<dbReference type="PROSITE" id="PS50097">
    <property type="entry name" value="BTB"/>
    <property type="match status" value="1"/>
</dbReference>
<accession>A0AAD7BGX3</accession>
<name>A0AAD7BGX3_9AGAR</name>
<organism evidence="2 3">
    <name type="scientific">Roridomyces roridus</name>
    <dbReference type="NCBI Taxonomy" id="1738132"/>
    <lineage>
        <taxon>Eukaryota</taxon>
        <taxon>Fungi</taxon>
        <taxon>Dikarya</taxon>
        <taxon>Basidiomycota</taxon>
        <taxon>Agaricomycotina</taxon>
        <taxon>Agaricomycetes</taxon>
        <taxon>Agaricomycetidae</taxon>
        <taxon>Agaricales</taxon>
        <taxon>Marasmiineae</taxon>
        <taxon>Mycenaceae</taxon>
        <taxon>Roridomyces</taxon>
    </lineage>
</organism>
<dbReference type="AlphaFoldDB" id="A0AAD7BGX3"/>
<comment type="caution">
    <text evidence="2">The sequence shown here is derived from an EMBL/GenBank/DDBJ whole genome shotgun (WGS) entry which is preliminary data.</text>
</comment>
<gene>
    <name evidence="2" type="ORF">FB45DRAFT_686879</name>
</gene>
<keyword evidence="3" id="KW-1185">Reference proteome</keyword>
<feature type="non-terminal residue" evidence="2">
    <location>
        <position position="272"/>
    </location>
</feature>
<dbReference type="InterPro" id="IPR011333">
    <property type="entry name" value="SKP1/BTB/POZ_sf"/>
</dbReference>
<dbReference type="InterPro" id="IPR000210">
    <property type="entry name" value="BTB/POZ_dom"/>
</dbReference>
<dbReference type="Proteomes" id="UP001221142">
    <property type="component" value="Unassembled WGS sequence"/>
</dbReference>
<dbReference type="SUPFAM" id="SSF54695">
    <property type="entry name" value="POZ domain"/>
    <property type="match status" value="1"/>
</dbReference>
<proteinExistence type="predicted"/>
<reference evidence="2" key="1">
    <citation type="submission" date="2023-03" db="EMBL/GenBank/DDBJ databases">
        <title>Massive genome expansion in bonnet fungi (Mycena s.s.) driven by repeated elements and novel gene families across ecological guilds.</title>
        <authorList>
            <consortium name="Lawrence Berkeley National Laboratory"/>
            <person name="Harder C.B."/>
            <person name="Miyauchi S."/>
            <person name="Viragh M."/>
            <person name="Kuo A."/>
            <person name="Thoen E."/>
            <person name="Andreopoulos B."/>
            <person name="Lu D."/>
            <person name="Skrede I."/>
            <person name="Drula E."/>
            <person name="Henrissat B."/>
            <person name="Morin E."/>
            <person name="Kohler A."/>
            <person name="Barry K."/>
            <person name="LaButti K."/>
            <person name="Morin E."/>
            <person name="Salamov A."/>
            <person name="Lipzen A."/>
            <person name="Mereny Z."/>
            <person name="Hegedus B."/>
            <person name="Baldrian P."/>
            <person name="Stursova M."/>
            <person name="Weitz H."/>
            <person name="Taylor A."/>
            <person name="Grigoriev I.V."/>
            <person name="Nagy L.G."/>
            <person name="Martin F."/>
            <person name="Kauserud H."/>
        </authorList>
    </citation>
    <scope>NUCLEOTIDE SEQUENCE</scope>
    <source>
        <strain evidence="2">9284</strain>
    </source>
</reference>
<dbReference type="EMBL" id="JARKIF010000016">
    <property type="protein sequence ID" value="KAJ7620975.1"/>
    <property type="molecule type" value="Genomic_DNA"/>
</dbReference>